<keyword evidence="1" id="KW-1003">Cell membrane</keyword>
<dbReference type="NCBIfam" id="TIGR00278">
    <property type="entry name" value="membrane protein insertion efficiency factor YidD"/>
    <property type="match status" value="1"/>
</dbReference>
<dbReference type="RefSeq" id="WP_115571320.1">
    <property type="nucleotide sequence ID" value="NZ_NXLT01000005.1"/>
</dbReference>
<evidence type="ECO:0000313" key="2">
    <source>
        <dbReference type="EMBL" id="RDU66623.1"/>
    </source>
</evidence>
<dbReference type="Pfam" id="PF01809">
    <property type="entry name" value="YidD"/>
    <property type="match status" value="1"/>
</dbReference>
<organism evidence="2 3">
    <name type="scientific">Helicobacter equorum</name>
    <dbReference type="NCBI Taxonomy" id="361872"/>
    <lineage>
        <taxon>Bacteria</taxon>
        <taxon>Pseudomonadati</taxon>
        <taxon>Campylobacterota</taxon>
        <taxon>Epsilonproteobacteria</taxon>
        <taxon>Campylobacterales</taxon>
        <taxon>Helicobacteraceae</taxon>
        <taxon>Helicobacter</taxon>
    </lineage>
</organism>
<dbReference type="HAMAP" id="MF_00386">
    <property type="entry name" value="UPF0161_YidD"/>
    <property type="match status" value="1"/>
</dbReference>
<dbReference type="PANTHER" id="PTHR33383:SF1">
    <property type="entry name" value="MEMBRANE PROTEIN INSERTION EFFICIENCY FACTOR-RELATED"/>
    <property type="match status" value="1"/>
</dbReference>
<keyword evidence="1" id="KW-0472">Membrane</keyword>
<dbReference type="EMBL" id="NXLT01000005">
    <property type="protein sequence ID" value="RDU66623.1"/>
    <property type="molecule type" value="Genomic_DNA"/>
</dbReference>
<comment type="function">
    <text evidence="1">Could be involved in insertion of integral membrane proteins into the membrane.</text>
</comment>
<dbReference type="GO" id="GO:0005886">
    <property type="term" value="C:plasma membrane"/>
    <property type="evidence" value="ECO:0007669"/>
    <property type="project" value="UniProtKB-SubCell"/>
</dbReference>
<dbReference type="OrthoDB" id="9801753at2"/>
<comment type="similarity">
    <text evidence="1">Belongs to the UPF0161 family.</text>
</comment>
<dbReference type="AlphaFoldDB" id="A0A3D8IND3"/>
<keyword evidence="3" id="KW-1185">Reference proteome</keyword>
<comment type="caution">
    <text evidence="2">The sequence shown here is derived from an EMBL/GenBank/DDBJ whole genome shotgun (WGS) entry which is preliminary data.</text>
</comment>
<sequence>MRSIFSALVRFAIIAYQKSFSIFLGRQCRFYPTCSHYALWLFDFDRPFVALYKSCVRVLSCNPLHKGGIDYPTMSLTLRLYFPTQKQKAIKYWLIPYKNPLFLVTISYPKQIRCLFVIIKSF</sequence>
<dbReference type="InterPro" id="IPR002696">
    <property type="entry name" value="Membr_insert_effic_factor_YidD"/>
</dbReference>
<dbReference type="SMART" id="SM01234">
    <property type="entry name" value="Haemolytic"/>
    <property type="match status" value="1"/>
</dbReference>
<gene>
    <name evidence="2" type="primary">yidD</name>
    <name evidence="2" type="ORF">CQA54_06590</name>
</gene>
<dbReference type="Proteomes" id="UP000256514">
    <property type="component" value="Unassembled WGS sequence"/>
</dbReference>
<name>A0A3D8IND3_9HELI</name>
<comment type="subcellular location">
    <subcellularLocation>
        <location evidence="1">Cell membrane</location>
        <topology evidence="1">Peripheral membrane protein</topology>
        <orientation evidence="1">Cytoplasmic side</orientation>
    </subcellularLocation>
</comment>
<evidence type="ECO:0000313" key="3">
    <source>
        <dbReference type="Proteomes" id="UP000256514"/>
    </source>
</evidence>
<dbReference type="PANTHER" id="PTHR33383">
    <property type="entry name" value="MEMBRANE PROTEIN INSERTION EFFICIENCY FACTOR-RELATED"/>
    <property type="match status" value="1"/>
</dbReference>
<accession>A0A3D8IND3</accession>
<reference evidence="2 3" key="1">
    <citation type="submission" date="2018-04" db="EMBL/GenBank/DDBJ databases">
        <title>Novel Campyloabacter and Helicobacter Species and Strains.</title>
        <authorList>
            <person name="Mannion A.J."/>
            <person name="Shen Z."/>
            <person name="Fox J.G."/>
        </authorList>
    </citation>
    <scope>NUCLEOTIDE SEQUENCE [LARGE SCALE GENOMIC DNA]</scope>
    <source>
        <strain evidence="2 3">MIT 12-6600</strain>
    </source>
</reference>
<protein>
    <recommendedName>
        <fullName evidence="1">Putative membrane protein insertion efficiency factor</fullName>
    </recommendedName>
</protein>
<proteinExistence type="inferred from homology"/>
<evidence type="ECO:0000256" key="1">
    <source>
        <dbReference type="HAMAP-Rule" id="MF_00386"/>
    </source>
</evidence>